<dbReference type="Gene3D" id="3.40.50.620">
    <property type="entry name" value="HUPs"/>
    <property type="match status" value="1"/>
</dbReference>
<dbReference type="GO" id="GO:0006529">
    <property type="term" value="P:asparagine biosynthetic process"/>
    <property type="evidence" value="ECO:0007669"/>
    <property type="project" value="InterPro"/>
</dbReference>
<feature type="domain" description="Asparagine synthetase" evidence="1">
    <location>
        <begin position="190"/>
        <end position="570"/>
    </location>
</feature>
<dbReference type="EMBL" id="CM000914">
    <property type="protein sequence ID" value="EFG03897.2"/>
    <property type="molecule type" value="Genomic_DNA"/>
</dbReference>
<name>B5GZK2_STRCL</name>
<dbReference type="InterPro" id="IPR001962">
    <property type="entry name" value="Asn_synthase"/>
</dbReference>
<dbReference type="AlphaFoldDB" id="B5GZK2"/>
<keyword evidence="2" id="KW-0614">Plasmid</keyword>
<evidence type="ECO:0000313" key="3">
    <source>
        <dbReference type="Proteomes" id="UP000002357"/>
    </source>
</evidence>
<geneLocation type="plasmid" evidence="2 3">
    <name>pSCL4</name>
</geneLocation>
<dbReference type="Proteomes" id="UP000002357">
    <property type="component" value="Plasmid pSCL4"/>
</dbReference>
<dbReference type="RefSeq" id="WP_003957381.1">
    <property type="nucleotide sequence ID" value="NZ_CM000914.1"/>
</dbReference>
<dbReference type="GeneID" id="93733564"/>
<accession>B5GZK2</accession>
<evidence type="ECO:0000313" key="2">
    <source>
        <dbReference type="EMBL" id="EFG03897.2"/>
    </source>
</evidence>
<dbReference type="GO" id="GO:0004066">
    <property type="term" value="F:asparagine synthase (glutamine-hydrolyzing) activity"/>
    <property type="evidence" value="ECO:0007669"/>
    <property type="project" value="InterPro"/>
</dbReference>
<dbReference type="SUPFAM" id="SSF52402">
    <property type="entry name" value="Adenine nucleotide alpha hydrolases-like"/>
    <property type="match status" value="1"/>
</dbReference>
<evidence type="ECO:0000259" key="1">
    <source>
        <dbReference type="Pfam" id="PF00733"/>
    </source>
</evidence>
<gene>
    <name evidence="2" type="ORF">SCLAV_p0407</name>
</gene>
<proteinExistence type="predicted"/>
<sequence length="583" mass="62376">MSEEWISGGPAFRSPGKVVDPLRGITVGSGCRVHVLAGEEAQIVLAGDVRTPGDRTRALLDAARRGRWAALTALDGSYWVVAQNPRARFVCGDVSGLRSVFHTTDSDGGTLWSTSARRLATGTGAQPDLTLLAARLTAGAEHWPHRTAYRNIRAVPGGFGLLLAADGSQRLIDVSGIHPHLTLTDGAPAFAAALERAVHSRVKAAGIVGADVSGGLDSSTLAILAAEAGTLRAVTYTDPHTSAEDLRHARRVSDHIQTPLHVSEGGPGELPFAWPSGQPVTEQPAAASLDAAQHALYLRPAAGLPLHLTGHGGDVVLDGSSAVWTAMVQDGRRRAARREVTGWARSRNRSPRELWSVITQAAATGYPGALLEAAERLETGITDPRRPGVWTWCHLGHAARWLTPDARHQVAALLREAARTADTAARADLAEQQSSLRLIAADARDTVPLEASWNVRLVHPYLDSQVVRSAFAIIPAERHGTTVFKPLLGAALPRLPGWLTRRTTKGSFTRQLLTGLLHHQHQVARLIATGPLVTAGLLDPRPALQTLARTGTRGEALYDLHRLTMTSQWLTAHTNDRRTEEAC</sequence>
<organism evidence="2 3">
    <name type="scientific">Streptomyces clavuligerus</name>
    <dbReference type="NCBI Taxonomy" id="1901"/>
    <lineage>
        <taxon>Bacteria</taxon>
        <taxon>Bacillati</taxon>
        <taxon>Actinomycetota</taxon>
        <taxon>Actinomycetes</taxon>
        <taxon>Kitasatosporales</taxon>
        <taxon>Streptomycetaceae</taxon>
        <taxon>Streptomyces</taxon>
    </lineage>
</organism>
<dbReference type="eggNOG" id="COG0367">
    <property type="taxonomic scope" value="Bacteria"/>
</dbReference>
<keyword evidence="3" id="KW-1185">Reference proteome</keyword>
<protein>
    <submittedName>
        <fullName evidence="2">Putative secreted protein</fullName>
    </submittedName>
</protein>
<dbReference type="OrthoDB" id="7053173at2"/>
<reference evidence="2 3" key="1">
    <citation type="journal article" date="2010" name="Genome Biol. Evol.">
        <title>The sequence of a 1.8-mb bacterial linear plasmid reveals a rich evolutionary reservoir of secondary metabolic pathways.</title>
        <authorList>
            <person name="Medema M.H."/>
            <person name="Trefzer A."/>
            <person name="Kovalchuk A."/>
            <person name="van den Berg M."/>
            <person name="Mueller U."/>
            <person name="Heijne W."/>
            <person name="Wu L."/>
            <person name="Alam M.T."/>
            <person name="Ronning C.M."/>
            <person name="Nierman W.C."/>
            <person name="Bovenberg R.A.L."/>
            <person name="Breitling R."/>
            <person name="Takano E."/>
        </authorList>
    </citation>
    <scope>NUCLEOTIDE SEQUENCE [LARGE SCALE GENOMIC DNA]</scope>
    <source>
        <strain evidence="3">ATCC 27064 / DSM 738 / JCM 4710 / NBRC 13307 / NCIMB 12785 / NRRL 3585 / VKM Ac-602</strain>
        <plasmid evidence="2">pSCL4</plasmid>
    </source>
</reference>
<dbReference type="Pfam" id="PF00733">
    <property type="entry name" value="Asn_synthase"/>
    <property type="match status" value="1"/>
</dbReference>
<dbReference type="InterPro" id="IPR014729">
    <property type="entry name" value="Rossmann-like_a/b/a_fold"/>
</dbReference>